<dbReference type="InterPro" id="IPR003567">
    <property type="entry name" value="Cyt_c_biogenesis"/>
</dbReference>
<organism evidence="13 14">
    <name type="scientific">Litorivicinus lipolyticus</name>
    <dbReference type="NCBI Taxonomy" id="418701"/>
    <lineage>
        <taxon>Bacteria</taxon>
        <taxon>Pseudomonadati</taxon>
        <taxon>Pseudomonadota</taxon>
        <taxon>Gammaproteobacteria</taxon>
        <taxon>Oceanospirillales</taxon>
        <taxon>Litorivicinaceae</taxon>
        <taxon>Litorivicinus</taxon>
    </lineage>
</organism>
<feature type="transmembrane region" description="Helical" evidence="10">
    <location>
        <begin position="493"/>
        <end position="513"/>
    </location>
</feature>
<dbReference type="EMBL" id="CP045871">
    <property type="protein sequence ID" value="QGG80039.1"/>
    <property type="molecule type" value="Genomic_DNA"/>
</dbReference>
<gene>
    <name evidence="13" type="ORF">GH975_05380</name>
</gene>
<dbReference type="NCBIfam" id="TIGR00353">
    <property type="entry name" value="nrfE"/>
    <property type="match status" value="1"/>
</dbReference>
<dbReference type="GO" id="GO:0015232">
    <property type="term" value="F:heme transmembrane transporter activity"/>
    <property type="evidence" value="ECO:0007669"/>
    <property type="project" value="InterPro"/>
</dbReference>
<evidence type="ECO:0000256" key="8">
    <source>
        <dbReference type="ARBA" id="ARBA00023136"/>
    </source>
</evidence>
<keyword evidence="7 10" id="KW-1133">Transmembrane helix</keyword>
<feature type="transmembrane region" description="Helical" evidence="10">
    <location>
        <begin position="179"/>
        <end position="199"/>
    </location>
</feature>
<feature type="transmembrane region" description="Helical" evidence="10">
    <location>
        <begin position="614"/>
        <end position="634"/>
    </location>
</feature>
<dbReference type="GO" id="GO:0016829">
    <property type="term" value="F:lyase activity"/>
    <property type="evidence" value="ECO:0007669"/>
    <property type="project" value="UniProtKB-KW"/>
</dbReference>
<evidence type="ECO:0000256" key="1">
    <source>
        <dbReference type="ARBA" id="ARBA00004429"/>
    </source>
</evidence>
<keyword evidence="5 10" id="KW-0812">Transmembrane</keyword>
<dbReference type="Pfam" id="PF01578">
    <property type="entry name" value="Cytochrom_C_asm"/>
    <property type="match status" value="1"/>
</dbReference>
<dbReference type="Proteomes" id="UP000388235">
    <property type="component" value="Chromosome"/>
</dbReference>
<feature type="transmembrane region" description="Helical" evidence="10">
    <location>
        <begin position="275"/>
        <end position="295"/>
    </location>
</feature>
<feature type="domain" description="Cytochrome c-type biogenesis protein CcmF C-terminal" evidence="12">
    <location>
        <begin position="317"/>
        <end position="636"/>
    </location>
</feature>
<evidence type="ECO:0000259" key="11">
    <source>
        <dbReference type="Pfam" id="PF01578"/>
    </source>
</evidence>
<dbReference type="RefSeq" id="WP_153713543.1">
    <property type="nucleotide sequence ID" value="NZ_CP045871.1"/>
</dbReference>
<dbReference type="PRINTS" id="PR01411">
    <property type="entry name" value="CCMFBIOGNSIS"/>
</dbReference>
<evidence type="ECO:0000256" key="7">
    <source>
        <dbReference type="ARBA" id="ARBA00022989"/>
    </source>
</evidence>
<dbReference type="KEGG" id="llp:GH975_05380"/>
<comment type="subcellular location">
    <subcellularLocation>
        <location evidence="1">Cell inner membrane</location>
        <topology evidence="1">Multi-pass membrane protein</topology>
    </subcellularLocation>
</comment>
<evidence type="ECO:0000256" key="10">
    <source>
        <dbReference type="SAM" id="Phobius"/>
    </source>
</evidence>
<evidence type="ECO:0000256" key="9">
    <source>
        <dbReference type="ARBA" id="ARBA00037230"/>
    </source>
</evidence>
<evidence type="ECO:0000259" key="12">
    <source>
        <dbReference type="Pfam" id="PF16327"/>
    </source>
</evidence>
<dbReference type="GO" id="GO:0005886">
    <property type="term" value="C:plasma membrane"/>
    <property type="evidence" value="ECO:0007669"/>
    <property type="project" value="UniProtKB-SubCell"/>
</dbReference>
<keyword evidence="4" id="KW-0997">Cell inner membrane</keyword>
<dbReference type="PANTHER" id="PTHR43653:SF1">
    <property type="entry name" value="CYTOCHROME C-TYPE BIOGENESIS PROTEIN CCMF"/>
    <property type="match status" value="1"/>
</dbReference>
<keyword evidence="6" id="KW-0201">Cytochrome c-type biogenesis</keyword>
<keyword evidence="3" id="KW-1003">Cell membrane</keyword>
<evidence type="ECO:0000256" key="3">
    <source>
        <dbReference type="ARBA" id="ARBA00022475"/>
    </source>
</evidence>
<feature type="transmembrane region" description="Helical" evidence="10">
    <location>
        <begin position="36"/>
        <end position="63"/>
    </location>
</feature>
<feature type="transmembrane region" description="Helical" evidence="10">
    <location>
        <begin position="97"/>
        <end position="114"/>
    </location>
</feature>
<dbReference type="Pfam" id="PF16327">
    <property type="entry name" value="CcmF_C"/>
    <property type="match status" value="1"/>
</dbReference>
<dbReference type="GO" id="GO:0017004">
    <property type="term" value="P:cytochrome complex assembly"/>
    <property type="evidence" value="ECO:0007669"/>
    <property type="project" value="UniProtKB-KW"/>
</dbReference>
<accession>A0A5Q2Q6T4</accession>
<comment type="similarity">
    <text evidence="2">Belongs to the CcmF/CycK/Ccl1/NrfE/CcsA family.</text>
</comment>
<dbReference type="InterPro" id="IPR032523">
    <property type="entry name" value="CcmF_C"/>
</dbReference>
<dbReference type="OrthoDB" id="9761451at2"/>
<feature type="transmembrane region" description="Helical" evidence="10">
    <location>
        <begin position="6"/>
        <end position="24"/>
    </location>
</feature>
<evidence type="ECO:0000256" key="5">
    <source>
        <dbReference type="ARBA" id="ARBA00022692"/>
    </source>
</evidence>
<feature type="transmembrane region" description="Helical" evidence="10">
    <location>
        <begin position="354"/>
        <end position="375"/>
    </location>
</feature>
<evidence type="ECO:0000256" key="2">
    <source>
        <dbReference type="ARBA" id="ARBA00009186"/>
    </source>
</evidence>
<dbReference type="AlphaFoldDB" id="A0A5Q2Q6T4"/>
<feature type="transmembrane region" description="Helical" evidence="10">
    <location>
        <begin position="315"/>
        <end position="333"/>
    </location>
</feature>
<feature type="transmembrane region" description="Helical" evidence="10">
    <location>
        <begin position="126"/>
        <end position="144"/>
    </location>
</feature>
<reference evidence="13 14" key="1">
    <citation type="submission" date="2019-11" db="EMBL/GenBank/DDBJ databases">
        <authorList>
            <person name="Khan S.A."/>
            <person name="Jeon C.O."/>
            <person name="Chun B.H."/>
        </authorList>
    </citation>
    <scope>NUCLEOTIDE SEQUENCE [LARGE SCALE GENOMIC DNA]</scope>
    <source>
        <strain evidence="13 14">IMCC 1097</strain>
    </source>
</reference>
<feature type="domain" description="Cytochrome c assembly protein" evidence="11">
    <location>
        <begin position="90"/>
        <end position="297"/>
    </location>
</feature>
<dbReference type="NCBIfam" id="NF007691">
    <property type="entry name" value="PRK10369.1"/>
    <property type="match status" value="1"/>
</dbReference>
<proteinExistence type="inferred from homology"/>
<sequence length="653" mass="71780">MLIPEIGHLAMWFAFGMALALAVIPQVGSYAGWRSWMSASIGLSHGVFLTSALAFGVLVYGFVMDDFSVAYIAKQSNSAMPWYFKVSALWGGHEGSLLLWILVLALWISLVAGLSQHLPLILRARILSVLGMISIGFLAFTGITSNPFERTLPNVPLDGADLNPLLQDVGLIFHPPLLYVGYVGFSVAFAFAVAALQGGRLDAAWARWTRPWTTAAWVFMTLGIALGSWWAYYELGWGGWWFWDPVENASLMPWLAGTALVHSLAVTEKRGGFRAWTVLLAISAFCLSLLGTFLVRSGVLTSVHSFASDPERGRFILYFLAIVIGGSLTLYAARAGRLKSVGAPHWFSREGFLLSNNLLLVVAALMVLLGTLYPLVIDALGMGRISVGPPYFNTLFAPLAVVLFGLMAIGPMAPWSRPDSAWIWRSMRWVLLATAILTVLVGLGSGEFKLWSSLGVAAAFWVALGTLTDVWMRVRGDHPLARLKRLGAGYHGMVVAHLGVAVLTFGVAMVSGFNQERDLRMQVGDSAELGGYRFEFERLETVAGPNWDADQAVINIYRSDRLMRQVTPQKRRYRVSGQVMTEAGIYNRWDSDLFVAMGEPLDDAWAIRLRVKPFINFLWLGSFIMAVGGAIAMLDRRYRVRLTARAAVDGVRA</sequence>
<protein>
    <submittedName>
        <fullName evidence="13">Heme lyase CcmF/NrfE family subunit</fullName>
    </submittedName>
</protein>
<keyword evidence="14" id="KW-1185">Reference proteome</keyword>
<keyword evidence="8 10" id="KW-0472">Membrane</keyword>
<name>A0A5Q2Q6T4_9GAMM</name>
<comment type="function">
    <text evidence="9">Required for the biogenesis of c-type cytochromes. Possible subunit of a heme lyase.</text>
</comment>
<evidence type="ECO:0000313" key="13">
    <source>
        <dbReference type="EMBL" id="QGG80039.1"/>
    </source>
</evidence>
<keyword evidence="13" id="KW-0456">Lyase</keyword>
<evidence type="ECO:0000256" key="6">
    <source>
        <dbReference type="ARBA" id="ARBA00022748"/>
    </source>
</evidence>
<dbReference type="PANTHER" id="PTHR43653">
    <property type="entry name" value="CYTOCHROME C ASSEMBLY PROTEIN-RELATED"/>
    <property type="match status" value="1"/>
</dbReference>
<dbReference type="GO" id="GO:0020037">
    <property type="term" value="F:heme binding"/>
    <property type="evidence" value="ECO:0007669"/>
    <property type="project" value="InterPro"/>
</dbReference>
<evidence type="ECO:0000256" key="4">
    <source>
        <dbReference type="ARBA" id="ARBA00022519"/>
    </source>
</evidence>
<dbReference type="PRINTS" id="PR01410">
    <property type="entry name" value="CCBIOGENESIS"/>
</dbReference>
<dbReference type="InterPro" id="IPR002541">
    <property type="entry name" value="Cyt_c_assembly"/>
</dbReference>
<feature type="transmembrane region" description="Helical" evidence="10">
    <location>
        <begin position="211"/>
        <end position="231"/>
    </location>
</feature>
<feature type="transmembrane region" description="Helical" evidence="10">
    <location>
        <begin position="395"/>
        <end position="415"/>
    </location>
</feature>
<evidence type="ECO:0000313" key="14">
    <source>
        <dbReference type="Proteomes" id="UP000388235"/>
    </source>
</evidence>
<dbReference type="InterPro" id="IPR003568">
    <property type="entry name" value="Cyt_c_biogenesis_CcmF"/>
</dbReference>
<feature type="transmembrane region" description="Helical" evidence="10">
    <location>
        <begin position="450"/>
        <end position="472"/>
    </location>
</feature>
<feature type="transmembrane region" description="Helical" evidence="10">
    <location>
        <begin position="427"/>
        <end position="444"/>
    </location>
</feature>